<sequence length="98" mass="10819">MFGCGGKKKKPRTLRLLTLAGRHSAARRLIPLLLPCQDGWWPGGGREVRFIELPGRPLTSPFVDCADPRVECYQLAAEKHPPTCRHPCHLSAPLPGVN</sequence>
<evidence type="ECO:0008006" key="3">
    <source>
        <dbReference type="Google" id="ProtNLM"/>
    </source>
</evidence>
<reference evidence="1 2" key="1">
    <citation type="journal article" date="2024" name="Genome Biol. Evol.">
        <title>Chromosome-level genome assembly of the viviparous eelpout Zoarces viviparus.</title>
        <authorList>
            <person name="Fuhrmann N."/>
            <person name="Brasseur M.V."/>
            <person name="Bakowski C.E."/>
            <person name="Podsiadlowski L."/>
            <person name="Prost S."/>
            <person name="Krehenwinkel H."/>
            <person name="Mayer C."/>
        </authorList>
    </citation>
    <scope>NUCLEOTIDE SEQUENCE [LARGE SCALE GENOMIC DNA]</scope>
    <source>
        <strain evidence="1">NO-MEL_2022_Ind0_liver</strain>
    </source>
</reference>
<dbReference type="Proteomes" id="UP001488805">
    <property type="component" value="Unassembled WGS sequence"/>
</dbReference>
<comment type="caution">
    <text evidence="1">The sequence shown here is derived from an EMBL/GenBank/DDBJ whole genome shotgun (WGS) entry which is preliminary data.</text>
</comment>
<organism evidence="1 2">
    <name type="scientific">Zoarces viviparus</name>
    <name type="common">Viviparous eelpout</name>
    <name type="synonym">Blennius viviparus</name>
    <dbReference type="NCBI Taxonomy" id="48416"/>
    <lineage>
        <taxon>Eukaryota</taxon>
        <taxon>Metazoa</taxon>
        <taxon>Chordata</taxon>
        <taxon>Craniata</taxon>
        <taxon>Vertebrata</taxon>
        <taxon>Euteleostomi</taxon>
        <taxon>Actinopterygii</taxon>
        <taxon>Neopterygii</taxon>
        <taxon>Teleostei</taxon>
        <taxon>Neoteleostei</taxon>
        <taxon>Acanthomorphata</taxon>
        <taxon>Eupercaria</taxon>
        <taxon>Perciformes</taxon>
        <taxon>Cottioidei</taxon>
        <taxon>Zoarcales</taxon>
        <taxon>Zoarcidae</taxon>
        <taxon>Zoarcinae</taxon>
        <taxon>Zoarces</taxon>
    </lineage>
</organism>
<keyword evidence="2" id="KW-1185">Reference proteome</keyword>
<evidence type="ECO:0000313" key="1">
    <source>
        <dbReference type="EMBL" id="KAK9522220.1"/>
    </source>
</evidence>
<accession>A0AAW1EJB2</accession>
<name>A0AAW1EJB2_ZOAVI</name>
<dbReference type="EMBL" id="JBCEZU010000221">
    <property type="protein sequence ID" value="KAK9522220.1"/>
    <property type="molecule type" value="Genomic_DNA"/>
</dbReference>
<gene>
    <name evidence="1" type="ORF">VZT92_018698</name>
</gene>
<evidence type="ECO:0000313" key="2">
    <source>
        <dbReference type="Proteomes" id="UP001488805"/>
    </source>
</evidence>
<dbReference type="AlphaFoldDB" id="A0AAW1EJB2"/>
<protein>
    <recommendedName>
        <fullName evidence="3">Secreted protein</fullName>
    </recommendedName>
</protein>
<proteinExistence type="predicted"/>